<dbReference type="InterPro" id="IPR016088">
    <property type="entry name" value="Chalcone_isomerase_3-sand"/>
</dbReference>
<dbReference type="InterPro" id="IPR016087">
    <property type="entry name" value="Chalcone_isomerase"/>
</dbReference>
<accession>A0AA88E6Y8</accession>
<dbReference type="EMBL" id="BTGU01000734">
    <property type="protein sequence ID" value="GMN68936.1"/>
    <property type="molecule type" value="Genomic_DNA"/>
</dbReference>
<dbReference type="InterPro" id="IPR044164">
    <property type="entry name" value="CFI"/>
</dbReference>
<dbReference type="AlphaFoldDB" id="A0AA88E6Y8"/>
<gene>
    <name evidence="9" type="ORF">TIFTF001_037980</name>
    <name evidence="10" type="ORF">TIFTF001_037984</name>
</gene>
<keyword evidence="4" id="KW-0284">Flavonoid biosynthesis</keyword>
<evidence type="ECO:0000256" key="5">
    <source>
        <dbReference type="ARBA" id="ARBA00025429"/>
    </source>
</evidence>
<evidence type="ECO:0000256" key="1">
    <source>
        <dbReference type="ARBA" id="ARBA00004966"/>
    </source>
</evidence>
<comment type="similarity">
    <text evidence="2 7">Belongs to the chalcone isomerase family.</text>
</comment>
<dbReference type="Gene3D" id="3.50.70.10">
    <property type="match status" value="1"/>
</dbReference>
<comment type="function">
    <text evidence="5">Catalyzes the intramolecular cyclization of bicyclic chalcones into tricyclic (S)-flavanones. Responsible for the isomerization of 4,2',4',6'-tetrahydroxychalcone (also termed chalcone) into naringenin.</text>
</comment>
<dbReference type="EMBL" id="BTGU01000733">
    <property type="protein sequence ID" value="GMN68929.1"/>
    <property type="molecule type" value="Genomic_DNA"/>
</dbReference>
<dbReference type="GO" id="GO:0045430">
    <property type="term" value="F:chalcone isomerase activity"/>
    <property type="evidence" value="ECO:0007669"/>
    <property type="project" value="UniProtKB-EC"/>
</dbReference>
<dbReference type="PANTHER" id="PTHR28039:SF8">
    <property type="entry name" value="CHALCONE--FLAVANONE ISOMERASE 1-RELATED"/>
    <property type="match status" value="1"/>
</dbReference>
<keyword evidence="3" id="KW-0413">Isomerase</keyword>
<reference evidence="10" key="1">
    <citation type="submission" date="2023-07" db="EMBL/GenBank/DDBJ databases">
        <title>draft genome sequence of fig (Ficus carica).</title>
        <authorList>
            <person name="Takahashi T."/>
            <person name="Nishimura K."/>
        </authorList>
    </citation>
    <scope>NUCLEOTIDE SEQUENCE</scope>
</reference>
<dbReference type="SUPFAM" id="SSF54626">
    <property type="entry name" value="Chalcone isomerase"/>
    <property type="match status" value="1"/>
</dbReference>
<evidence type="ECO:0000256" key="3">
    <source>
        <dbReference type="ARBA" id="ARBA00023235"/>
    </source>
</evidence>
<evidence type="ECO:0000313" key="11">
    <source>
        <dbReference type="Proteomes" id="UP001187192"/>
    </source>
</evidence>
<keyword evidence="11" id="KW-1185">Reference proteome</keyword>
<sequence>MSSMTITGVQVEKAAFPPTVTPPGSAKTLFLGGAGVRGMEIRGKFVKFTAIGVYLESNAVTWLAGKWEGKSADELTNSVQFFRDIVSGPFEKFTRITMILPLTGKVYSEKVAENCEAIWKSLGIYTETEEKALEKFLQIFKDQNLLPGSSVLFTQSPSGSLMISFSKDESIPEKENDVIENKLLSEAILESIIGKHGVSPETRRSLASSLAELLIDQNKIPHHLPYGEKKMSSGGGNMQQGLQLIRESKCHADMLSL</sequence>
<comment type="pathway">
    <text evidence="1">Secondary metabolite biosynthesis; flavonoid biosynthesis.</text>
</comment>
<comment type="catalytic activity">
    <reaction evidence="6">
        <text>a chalcone = a flavanone.</text>
        <dbReference type="EC" id="5.5.1.6"/>
    </reaction>
</comment>
<evidence type="ECO:0000256" key="7">
    <source>
        <dbReference type="RuleBase" id="RU361158"/>
    </source>
</evidence>
<evidence type="ECO:0000256" key="4">
    <source>
        <dbReference type="ARBA" id="ARBA00023241"/>
    </source>
</evidence>
<proteinExistence type="inferred from homology"/>
<dbReference type="Gene3D" id="1.10.890.20">
    <property type="match status" value="1"/>
</dbReference>
<protein>
    <recommendedName>
        <fullName evidence="7">Chalcone-flavonone isomerase family protein</fullName>
    </recommendedName>
</protein>
<dbReference type="Pfam" id="PF02431">
    <property type="entry name" value="Chalcone"/>
    <property type="match status" value="1"/>
</dbReference>
<dbReference type="PANTHER" id="PTHR28039">
    <property type="entry name" value="CHALCONE--FLAVONONE ISOMERASE 1-RELATED"/>
    <property type="match status" value="1"/>
</dbReference>
<comment type="caution">
    <text evidence="10">The sequence shown here is derived from an EMBL/GenBank/DDBJ whole genome shotgun (WGS) entry which is preliminary data.</text>
</comment>
<name>A0AA88E6Y8_FICCA</name>
<evidence type="ECO:0000313" key="9">
    <source>
        <dbReference type="EMBL" id="GMN68929.1"/>
    </source>
</evidence>
<evidence type="ECO:0000256" key="2">
    <source>
        <dbReference type="ARBA" id="ARBA00007166"/>
    </source>
</evidence>
<evidence type="ECO:0000256" key="6">
    <source>
        <dbReference type="ARBA" id="ARBA00034056"/>
    </source>
</evidence>
<dbReference type="GO" id="GO:0009813">
    <property type="term" value="P:flavonoid biosynthetic process"/>
    <property type="evidence" value="ECO:0007669"/>
    <property type="project" value="UniProtKB-KW"/>
</dbReference>
<dbReference type="Proteomes" id="UP001187192">
    <property type="component" value="Unassembled WGS sequence"/>
</dbReference>
<evidence type="ECO:0000259" key="8">
    <source>
        <dbReference type="Pfam" id="PF02431"/>
    </source>
</evidence>
<feature type="domain" description="Chalcone isomerase" evidence="8">
    <location>
        <begin position="11"/>
        <end position="213"/>
    </location>
</feature>
<dbReference type="InterPro" id="IPR036298">
    <property type="entry name" value="Chalcone_isomerase_sf"/>
</dbReference>
<dbReference type="InterPro" id="IPR016089">
    <property type="entry name" value="Chalcone_isomerase_bundle_sf"/>
</dbReference>
<evidence type="ECO:0000313" key="10">
    <source>
        <dbReference type="EMBL" id="GMN68936.1"/>
    </source>
</evidence>
<organism evidence="10 11">
    <name type="scientific">Ficus carica</name>
    <name type="common">Common fig</name>
    <dbReference type="NCBI Taxonomy" id="3494"/>
    <lineage>
        <taxon>Eukaryota</taxon>
        <taxon>Viridiplantae</taxon>
        <taxon>Streptophyta</taxon>
        <taxon>Embryophyta</taxon>
        <taxon>Tracheophyta</taxon>
        <taxon>Spermatophyta</taxon>
        <taxon>Magnoliopsida</taxon>
        <taxon>eudicotyledons</taxon>
        <taxon>Gunneridae</taxon>
        <taxon>Pentapetalae</taxon>
        <taxon>rosids</taxon>
        <taxon>fabids</taxon>
        <taxon>Rosales</taxon>
        <taxon>Moraceae</taxon>
        <taxon>Ficeae</taxon>
        <taxon>Ficus</taxon>
    </lineage>
</organism>